<feature type="transmembrane region" description="Helical" evidence="6">
    <location>
        <begin position="106"/>
        <end position="134"/>
    </location>
</feature>
<evidence type="ECO:0000259" key="7">
    <source>
        <dbReference type="Pfam" id="PF02687"/>
    </source>
</evidence>
<dbReference type="RefSeq" id="WP_155703978.1">
    <property type="nucleotide sequence ID" value="NZ_CP034235.1"/>
</dbReference>
<dbReference type="Proteomes" id="UP000426246">
    <property type="component" value="Chromosome"/>
</dbReference>
<evidence type="ECO:0000256" key="1">
    <source>
        <dbReference type="ARBA" id="ARBA00004651"/>
    </source>
</evidence>
<keyword evidence="2 6" id="KW-1003">Cell membrane</keyword>
<keyword evidence="3 6" id="KW-0812">Transmembrane</keyword>
<feature type="domain" description="ABC3 transporter permease C-terminal" evidence="7">
    <location>
        <begin position="529"/>
        <end position="633"/>
    </location>
</feature>
<feature type="transmembrane region" description="Helical" evidence="6">
    <location>
        <begin position="578"/>
        <end position="601"/>
    </location>
</feature>
<organism evidence="8 9">
    <name type="scientific">Paenibacillus psychroresistens</name>
    <dbReference type="NCBI Taxonomy" id="1778678"/>
    <lineage>
        <taxon>Bacteria</taxon>
        <taxon>Bacillati</taxon>
        <taxon>Bacillota</taxon>
        <taxon>Bacilli</taxon>
        <taxon>Bacillales</taxon>
        <taxon>Paenibacillaceae</taxon>
        <taxon>Paenibacillus</taxon>
    </lineage>
</organism>
<feature type="transmembrane region" description="Helical" evidence="6">
    <location>
        <begin position="285"/>
        <end position="307"/>
    </location>
</feature>
<accession>A0A6B8RST5</accession>
<dbReference type="OrthoDB" id="1705903at2"/>
<dbReference type="PANTHER" id="PTHR46795">
    <property type="entry name" value="ABC TRANSPORTER PERMEASE-RELATED-RELATED"/>
    <property type="match status" value="1"/>
</dbReference>
<evidence type="ECO:0000256" key="2">
    <source>
        <dbReference type="ARBA" id="ARBA00022475"/>
    </source>
</evidence>
<comment type="subcellular location">
    <subcellularLocation>
        <location evidence="1 6">Cell membrane</location>
        <topology evidence="1 6">Multi-pass membrane protein</topology>
    </subcellularLocation>
</comment>
<dbReference type="GO" id="GO:0005886">
    <property type="term" value="C:plasma membrane"/>
    <property type="evidence" value="ECO:0007669"/>
    <property type="project" value="UniProtKB-SubCell"/>
</dbReference>
<keyword evidence="5 6" id="KW-0472">Membrane</keyword>
<name>A0A6B8RST5_9BACL</name>
<feature type="transmembrane region" description="Helical" evidence="6">
    <location>
        <begin position="197"/>
        <end position="216"/>
    </location>
</feature>
<keyword evidence="9" id="KW-1185">Reference proteome</keyword>
<evidence type="ECO:0000256" key="5">
    <source>
        <dbReference type="ARBA" id="ARBA00023136"/>
    </source>
</evidence>
<reference evidence="9" key="1">
    <citation type="submission" date="2018-11" db="EMBL/GenBank/DDBJ databases">
        <title>Complete genome sequence of Paenibacillus sp. ML311-T8.</title>
        <authorList>
            <person name="Nam Y.-D."/>
            <person name="Kang J."/>
            <person name="Chung W.-H."/>
            <person name="Park Y.S."/>
        </authorList>
    </citation>
    <scope>NUCLEOTIDE SEQUENCE [LARGE SCALE GENOMIC DNA]</scope>
    <source>
        <strain evidence="9">ML311-T8</strain>
    </source>
</reference>
<comment type="similarity">
    <text evidence="6">Belongs to the ABC-4 integral membrane protein family.</text>
</comment>
<evidence type="ECO:0000313" key="9">
    <source>
        <dbReference type="Proteomes" id="UP000426246"/>
    </source>
</evidence>
<keyword evidence="4 6" id="KW-1133">Transmembrane helix</keyword>
<dbReference type="GO" id="GO:0055085">
    <property type="term" value="P:transmembrane transport"/>
    <property type="evidence" value="ECO:0007669"/>
    <property type="project" value="UniProtKB-UniRule"/>
</dbReference>
<feature type="transmembrane region" description="Helical" evidence="6">
    <location>
        <begin position="154"/>
        <end position="176"/>
    </location>
</feature>
<proteinExistence type="inferred from homology"/>
<feature type="transmembrane region" description="Helical" evidence="6">
    <location>
        <begin position="18"/>
        <end position="36"/>
    </location>
</feature>
<dbReference type="Pfam" id="PF02687">
    <property type="entry name" value="FtsX"/>
    <property type="match status" value="2"/>
</dbReference>
<dbReference type="PIRSF" id="PIRSF018968">
    <property type="entry name" value="ABC_permease_BceB"/>
    <property type="match status" value="1"/>
</dbReference>
<feature type="transmembrane region" description="Helical" evidence="6">
    <location>
        <begin position="228"/>
        <end position="253"/>
    </location>
</feature>
<evidence type="ECO:0000256" key="4">
    <source>
        <dbReference type="ARBA" id="ARBA00022989"/>
    </source>
</evidence>
<feature type="domain" description="ABC3 transporter permease C-terminal" evidence="7">
    <location>
        <begin position="62"/>
        <end position="178"/>
    </location>
</feature>
<dbReference type="AlphaFoldDB" id="A0A6B8RST5"/>
<feature type="transmembrane region" description="Helical" evidence="6">
    <location>
        <begin position="520"/>
        <end position="544"/>
    </location>
</feature>
<feature type="transmembrane region" description="Helical" evidence="6">
    <location>
        <begin position="56"/>
        <end position="76"/>
    </location>
</feature>
<dbReference type="InterPro" id="IPR027022">
    <property type="entry name" value="ABC_permease_BceB-typ"/>
</dbReference>
<feature type="transmembrane region" description="Helical" evidence="6">
    <location>
        <begin position="607"/>
        <end position="631"/>
    </location>
</feature>
<dbReference type="InterPro" id="IPR003838">
    <property type="entry name" value="ABC3_permease_C"/>
</dbReference>
<dbReference type="PANTHER" id="PTHR46795:SF3">
    <property type="entry name" value="ABC TRANSPORTER PERMEASE"/>
    <property type="match status" value="1"/>
</dbReference>
<evidence type="ECO:0000313" key="8">
    <source>
        <dbReference type="EMBL" id="QGQ98874.1"/>
    </source>
</evidence>
<evidence type="ECO:0000256" key="6">
    <source>
        <dbReference type="PIRNR" id="PIRNR018968"/>
    </source>
</evidence>
<evidence type="ECO:0000256" key="3">
    <source>
        <dbReference type="ARBA" id="ARBA00022692"/>
    </source>
</evidence>
<dbReference type="KEGG" id="ppsc:EHS13_30350"/>
<gene>
    <name evidence="8" type="ORF">EHS13_30350</name>
</gene>
<dbReference type="EMBL" id="CP034235">
    <property type="protein sequence ID" value="QGQ98874.1"/>
    <property type="molecule type" value="Genomic_DNA"/>
</dbReference>
<protein>
    <submittedName>
        <fullName evidence="8">FtsX-like permease family protein</fullName>
    </submittedName>
</protein>
<sequence length="642" mass="72119">MTLFNVVKKNVIGNFKSYLIYFISMILSVVIYYTFVALKYSSDIQKSISASDSMNIIFTEGSVILILFVAVFVLYSNAFFTKRRKKEVGLYSLLGVRKKTIGSMLFYENLIMGSIALLVGIVLGTILSKLFVLILLKLLDSAIEISFSLSWQAIINTAIVFAIVILFTSIQSYRVIYRFKLIELFQAEKEGEQAPKTSVIVAVLAIILIAFSYWLVFQPMETSARLAIYFLLFMVCIIIGTLLLFRSLTIYLLRMAQKNKARYYRGMNLIGTSQLLYRIKGNARMLATIALLSAVTLSAITVGYTQYVNVATQANKESPFSYTFVSQDEAFDQQVEKVIAGDQAHPVTAQLDIPVIRTKIASSNLEILPPSVLEEDENPLKLISRSTFNLMSKALDRETQIELTGEQAAIIRPLYTSFSSADFRGFTLNIKLPQGEQAISFVTLLKDRVLSWSYPDFLVIVSDGLYAEMAKQVPPITYKVYKVANEESASTVSAQLKDLDREGAKVTAYYSIYRHNLEDAGLGIFMLGFLGLVFLAATGSMIYFKQLTEAHSDKRRYEILRKIGVSKKEIRNSVAKQTLFVFGLPLAVGIVHSTMILKALLSINLITFNYAFPIVLSVTAYIIIYLFYYVITVNSFNKIVNS</sequence>
<dbReference type="InterPro" id="IPR052536">
    <property type="entry name" value="ABC-4_Integral_Memb_Prot"/>
</dbReference>
<keyword evidence="6" id="KW-0813">Transport</keyword>